<dbReference type="PANTHER" id="PTHR11908:SF132">
    <property type="entry name" value="ALDEHYDE OXIDASE 1-RELATED"/>
    <property type="match status" value="1"/>
</dbReference>
<sequence>MGLGLFTSEELIYDEQTGRLLTNRTWNYKIPGVKDIPIDFRVEMRKNAPNPVGVLKSKATGEPPLCMSSGVVFALRSALESARKDAGLPDDYFNIELPLTAEKLWKYAGTKVEGMHL</sequence>
<dbReference type="InterPro" id="IPR037165">
    <property type="entry name" value="AldOxase/xan_DH_Mopterin-bd_sf"/>
</dbReference>
<evidence type="ECO:0000259" key="2">
    <source>
        <dbReference type="Pfam" id="PF20256"/>
    </source>
</evidence>
<dbReference type="GO" id="GO:0016491">
    <property type="term" value="F:oxidoreductase activity"/>
    <property type="evidence" value="ECO:0007669"/>
    <property type="project" value="InterPro"/>
</dbReference>
<dbReference type="AlphaFoldDB" id="A0A1B6MR86"/>
<reference evidence="3" key="1">
    <citation type="submission" date="2015-11" db="EMBL/GenBank/DDBJ databases">
        <title>De novo transcriptome assembly of four potential Pierce s Disease insect vectors from Arizona vineyards.</title>
        <authorList>
            <person name="Tassone E.E."/>
        </authorList>
    </citation>
    <scope>NUCLEOTIDE SEQUENCE</scope>
</reference>
<dbReference type="InterPro" id="IPR046867">
    <property type="entry name" value="AldOxase/xan_DH_MoCoBD2"/>
</dbReference>
<name>A0A1B6MR86_9HEMI</name>
<dbReference type="Pfam" id="PF20256">
    <property type="entry name" value="MoCoBD_2"/>
    <property type="match status" value="1"/>
</dbReference>
<dbReference type="Gene3D" id="3.30.365.10">
    <property type="entry name" value="Aldehyde oxidase/xanthine dehydrogenase, molybdopterin binding domain"/>
    <property type="match status" value="1"/>
</dbReference>
<dbReference type="SUPFAM" id="SSF56003">
    <property type="entry name" value="Molybdenum cofactor-binding domain"/>
    <property type="match status" value="1"/>
</dbReference>
<keyword evidence="1" id="KW-0500">Molybdenum</keyword>
<dbReference type="EMBL" id="GEBQ01001533">
    <property type="protein sequence ID" value="JAT38444.1"/>
    <property type="molecule type" value="Transcribed_RNA"/>
</dbReference>
<organism evidence="3">
    <name type="scientific">Graphocephala atropunctata</name>
    <dbReference type="NCBI Taxonomy" id="36148"/>
    <lineage>
        <taxon>Eukaryota</taxon>
        <taxon>Metazoa</taxon>
        <taxon>Ecdysozoa</taxon>
        <taxon>Arthropoda</taxon>
        <taxon>Hexapoda</taxon>
        <taxon>Insecta</taxon>
        <taxon>Pterygota</taxon>
        <taxon>Neoptera</taxon>
        <taxon>Paraneoptera</taxon>
        <taxon>Hemiptera</taxon>
        <taxon>Auchenorrhyncha</taxon>
        <taxon>Membracoidea</taxon>
        <taxon>Cicadellidae</taxon>
        <taxon>Cicadellinae</taxon>
        <taxon>Cicadellini</taxon>
        <taxon>Graphocephala</taxon>
    </lineage>
</organism>
<evidence type="ECO:0000313" key="3">
    <source>
        <dbReference type="EMBL" id="JAT38444.1"/>
    </source>
</evidence>
<protein>
    <recommendedName>
        <fullName evidence="2">Aldehyde oxidase/xanthine dehydrogenase second molybdopterin binding domain-containing protein</fullName>
    </recommendedName>
</protein>
<gene>
    <name evidence="3" type="ORF">g.48011</name>
</gene>
<dbReference type="InterPro" id="IPR016208">
    <property type="entry name" value="Ald_Oxase/xanthine_DH-like"/>
</dbReference>
<accession>A0A1B6MR86</accession>
<evidence type="ECO:0000256" key="1">
    <source>
        <dbReference type="ARBA" id="ARBA00022505"/>
    </source>
</evidence>
<feature type="domain" description="Aldehyde oxidase/xanthine dehydrogenase second molybdopterin binding" evidence="2">
    <location>
        <begin position="1"/>
        <end position="37"/>
    </location>
</feature>
<proteinExistence type="predicted"/>
<dbReference type="GO" id="GO:0005506">
    <property type="term" value="F:iron ion binding"/>
    <property type="evidence" value="ECO:0007669"/>
    <property type="project" value="InterPro"/>
</dbReference>
<dbReference type="PANTHER" id="PTHR11908">
    <property type="entry name" value="XANTHINE DEHYDROGENASE"/>
    <property type="match status" value="1"/>
</dbReference>